<gene>
    <name evidence="2" type="ORF">RFI_00445</name>
</gene>
<organism evidence="2 3">
    <name type="scientific">Reticulomyxa filosa</name>
    <dbReference type="NCBI Taxonomy" id="46433"/>
    <lineage>
        <taxon>Eukaryota</taxon>
        <taxon>Sar</taxon>
        <taxon>Rhizaria</taxon>
        <taxon>Retaria</taxon>
        <taxon>Foraminifera</taxon>
        <taxon>Monothalamids</taxon>
        <taxon>Reticulomyxidae</taxon>
        <taxon>Reticulomyxa</taxon>
    </lineage>
</organism>
<dbReference type="Proteomes" id="UP000023152">
    <property type="component" value="Unassembled WGS sequence"/>
</dbReference>
<protein>
    <submittedName>
        <fullName evidence="2">Uncharacterized protein</fullName>
    </submittedName>
</protein>
<evidence type="ECO:0000313" key="2">
    <source>
        <dbReference type="EMBL" id="ETO36617.1"/>
    </source>
</evidence>
<evidence type="ECO:0000256" key="1">
    <source>
        <dbReference type="SAM" id="MobiDB-lite"/>
    </source>
</evidence>
<feature type="region of interest" description="Disordered" evidence="1">
    <location>
        <begin position="170"/>
        <end position="194"/>
    </location>
</feature>
<reference evidence="2 3" key="1">
    <citation type="journal article" date="2013" name="Curr. Biol.">
        <title>The Genome of the Foraminiferan Reticulomyxa filosa.</title>
        <authorList>
            <person name="Glockner G."/>
            <person name="Hulsmann N."/>
            <person name="Schleicher M."/>
            <person name="Noegel A.A."/>
            <person name="Eichinger L."/>
            <person name="Gallinger C."/>
            <person name="Pawlowski J."/>
            <person name="Sierra R."/>
            <person name="Euteneuer U."/>
            <person name="Pillet L."/>
            <person name="Moustafa A."/>
            <person name="Platzer M."/>
            <person name="Groth M."/>
            <person name="Szafranski K."/>
            <person name="Schliwa M."/>
        </authorList>
    </citation>
    <scope>NUCLEOTIDE SEQUENCE [LARGE SCALE GENOMIC DNA]</scope>
</reference>
<proteinExistence type="predicted"/>
<sequence>MRLVKKPMLEKDLQKSLVSKFAKFIYIEVSFIQNFPRKKHSAKHALDFNLFVSLNAKKRKKEEIEFSTTLNKTKEMLLHLRKFFSTTCSKRTAFSLDPNFVKYYCSRKSGGKQWSASSTGHFGCFRATLSPTTWYQKKKRKNTINCDNLIIFFSKKEIFFIRTISVRQSVGPKKKTKNKKTELRRRCNTKGSTSDVRQDIHDEVLARRTRTMGNGSANNRRKEAICGGE</sequence>
<accession>X6PFZ2</accession>
<evidence type="ECO:0000313" key="3">
    <source>
        <dbReference type="Proteomes" id="UP000023152"/>
    </source>
</evidence>
<dbReference type="AlphaFoldDB" id="X6PFZ2"/>
<comment type="caution">
    <text evidence="2">The sequence shown here is derived from an EMBL/GenBank/DDBJ whole genome shotgun (WGS) entry which is preliminary data.</text>
</comment>
<keyword evidence="3" id="KW-1185">Reference proteome</keyword>
<name>X6PFZ2_RETFI</name>
<dbReference type="EMBL" id="ASPP01000470">
    <property type="protein sequence ID" value="ETO36617.1"/>
    <property type="molecule type" value="Genomic_DNA"/>
</dbReference>